<accession>A0ACA9MCB1</accession>
<organism evidence="1 2">
    <name type="scientific">Racocetra persica</name>
    <dbReference type="NCBI Taxonomy" id="160502"/>
    <lineage>
        <taxon>Eukaryota</taxon>
        <taxon>Fungi</taxon>
        <taxon>Fungi incertae sedis</taxon>
        <taxon>Mucoromycota</taxon>
        <taxon>Glomeromycotina</taxon>
        <taxon>Glomeromycetes</taxon>
        <taxon>Diversisporales</taxon>
        <taxon>Gigasporaceae</taxon>
        <taxon>Racocetra</taxon>
    </lineage>
</organism>
<evidence type="ECO:0000313" key="1">
    <source>
        <dbReference type="EMBL" id="CAG8582446.1"/>
    </source>
</evidence>
<comment type="caution">
    <text evidence="1">The sequence shown here is derived from an EMBL/GenBank/DDBJ whole genome shotgun (WGS) entry which is preliminary data.</text>
</comment>
<dbReference type="EMBL" id="CAJVQC010007659">
    <property type="protein sequence ID" value="CAG8582446.1"/>
    <property type="molecule type" value="Genomic_DNA"/>
</dbReference>
<reference evidence="1" key="1">
    <citation type="submission" date="2021-06" db="EMBL/GenBank/DDBJ databases">
        <authorList>
            <person name="Kallberg Y."/>
            <person name="Tangrot J."/>
            <person name="Rosling A."/>
        </authorList>
    </citation>
    <scope>NUCLEOTIDE SEQUENCE</scope>
    <source>
        <strain evidence="1">MA461A</strain>
    </source>
</reference>
<sequence>MDEIRSIAGGQKVLSKYHRQDEFLMNSGKKIFIEWLALNRDNPSERVLFDNHYGKGPHYHENNGKIESVEPHIVRSNSIEAFSTNMTKNRLLIFATLVEKKPTNLTELAHLLQKDYALVRRETRILEGMGLIKLEKVSKETPNQQGSKIKFSEIKPIALYKRIIFDFPILKGVPVEKTAIDSRLVV</sequence>
<protein>
    <submittedName>
        <fullName evidence="1">17558_t:CDS:1</fullName>
    </submittedName>
</protein>
<keyword evidence="2" id="KW-1185">Reference proteome</keyword>
<dbReference type="Proteomes" id="UP000789920">
    <property type="component" value="Unassembled WGS sequence"/>
</dbReference>
<gene>
    <name evidence="1" type="ORF">RPERSI_LOCUS5203</name>
</gene>
<name>A0ACA9MCB1_9GLOM</name>
<proteinExistence type="predicted"/>
<evidence type="ECO:0000313" key="2">
    <source>
        <dbReference type="Proteomes" id="UP000789920"/>
    </source>
</evidence>